<dbReference type="SUPFAM" id="SSF144064">
    <property type="entry name" value="Heme iron utilization protein-like"/>
    <property type="match status" value="1"/>
</dbReference>
<accession>A0A7G8Q776</accession>
<dbReference type="RefSeq" id="WP_187058065.1">
    <property type="nucleotide sequence ID" value="NZ_CP060412.1"/>
</dbReference>
<dbReference type="Proteomes" id="UP000515873">
    <property type="component" value="Chromosome"/>
</dbReference>
<reference evidence="1 2" key="1">
    <citation type="submission" date="2020-08" db="EMBL/GenBank/DDBJ databases">
        <title>Dyella sp. G9 isolated from forest soil.</title>
        <authorList>
            <person name="Fu J."/>
            <person name="Qiu L."/>
        </authorList>
    </citation>
    <scope>NUCLEOTIDE SEQUENCE [LARGE SCALE GENOMIC DNA]</scope>
    <source>
        <strain evidence="1 2">G9</strain>
    </source>
</reference>
<dbReference type="AlphaFoldDB" id="A0A7G8Q776"/>
<dbReference type="EMBL" id="CP060412">
    <property type="protein sequence ID" value="QNK02634.1"/>
    <property type="molecule type" value="Genomic_DNA"/>
</dbReference>
<evidence type="ECO:0000313" key="1">
    <source>
        <dbReference type="EMBL" id="QNK02634.1"/>
    </source>
</evidence>
<keyword evidence="2" id="KW-1185">Reference proteome</keyword>
<name>A0A7G8Q776_9GAMM</name>
<gene>
    <name evidence="1" type="ORF">H8F01_05730</name>
</gene>
<protein>
    <submittedName>
        <fullName evidence="1">Uncharacterized protein</fullName>
    </submittedName>
</protein>
<dbReference type="KEGG" id="dtl:H8F01_05730"/>
<sequence length="230" mass="24356">MDAPLGRPRAGVIPKAYRHALLAERQPGRFLPRSSMMFGWLAHAFASVRPSADTTAWTISRASVRMSGAELAARLPLLGGVLYLPACRLRGATGEVAPGWLVARRDLAPLLQTEELRASSTIGADGPREWIDCLDATGAFCARLHLLPDTDYLAWDALLTGGTSLPAAPVCPGEVACQAAIAELLCFRTTRLASLDLLDTLPLGQLSPLGRGIARDVARAAAVELAPALD</sequence>
<organism evidence="1 2">
    <name type="scientific">Dyella telluris</name>
    <dbReference type="NCBI Taxonomy" id="2763498"/>
    <lineage>
        <taxon>Bacteria</taxon>
        <taxon>Pseudomonadati</taxon>
        <taxon>Pseudomonadota</taxon>
        <taxon>Gammaproteobacteria</taxon>
        <taxon>Lysobacterales</taxon>
        <taxon>Rhodanobacteraceae</taxon>
        <taxon>Dyella</taxon>
    </lineage>
</organism>
<proteinExistence type="predicted"/>
<evidence type="ECO:0000313" key="2">
    <source>
        <dbReference type="Proteomes" id="UP000515873"/>
    </source>
</evidence>